<gene>
    <name evidence="2" type="ORF">DSO09_06355</name>
    <name evidence="1" type="ORF">EF809_00870</name>
</gene>
<dbReference type="InterPro" id="IPR029063">
    <property type="entry name" value="SAM-dependent_MTases_sf"/>
</dbReference>
<dbReference type="PANTHER" id="PTHR23290:SF0">
    <property type="entry name" value="RRNA N6-ADENOSINE-METHYLTRANSFERASE METTL5"/>
    <property type="match status" value="1"/>
</dbReference>
<dbReference type="AlphaFoldDB" id="A0A520KI08"/>
<dbReference type="PANTHER" id="PTHR23290">
    <property type="entry name" value="RRNA N6-ADENOSINE-METHYLTRANSFERASE METTL5"/>
    <property type="match status" value="1"/>
</dbReference>
<comment type="caution">
    <text evidence="1">The sequence shown here is derived from an EMBL/GenBank/DDBJ whole genome shotgun (WGS) entry which is preliminary data.</text>
</comment>
<reference evidence="1 3" key="2">
    <citation type="journal article" date="2019" name="Nat. Microbiol.">
        <title>Wide diversity of methane and short-chain alkane metabolisms in uncultured archaea.</title>
        <authorList>
            <person name="Borrel G."/>
            <person name="Adam P.S."/>
            <person name="McKay L.J."/>
            <person name="Chen L.X."/>
            <person name="Sierra-Garcia I.N."/>
            <person name="Sieber C.M."/>
            <person name="Letourneur Q."/>
            <person name="Ghozlane A."/>
            <person name="Andersen G.L."/>
            <person name="Li W.J."/>
            <person name="Hallam S.J."/>
            <person name="Muyzer G."/>
            <person name="de Oliveira V.M."/>
            <person name="Inskeep W.P."/>
            <person name="Banfield J.F."/>
            <person name="Gribaldo S."/>
        </authorList>
    </citation>
    <scope>NUCLEOTIDE SEQUENCE [LARGE SCALE GENOMIC DNA]</scope>
    <source>
        <strain evidence="1">Verst-YHS</strain>
    </source>
</reference>
<proteinExistence type="predicted"/>
<organism evidence="1 3">
    <name type="scientific">Thermoproteota archaeon</name>
    <dbReference type="NCBI Taxonomy" id="2056631"/>
    <lineage>
        <taxon>Archaea</taxon>
        <taxon>Thermoproteota</taxon>
    </lineage>
</organism>
<dbReference type="EMBL" id="QNVI01000065">
    <property type="protein sequence ID" value="TDA37711.1"/>
    <property type="molecule type" value="Genomic_DNA"/>
</dbReference>
<dbReference type="GO" id="GO:0032259">
    <property type="term" value="P:methylation"/>
    <property type="evidence" value="ECO:0007669"/>
    <property type="project" value="UniProtKB-KW"/>
</dbReference>
<evidence type="ECO:0000313" key="1">
    <source>
        <dbReference type="EMBL" id="RZN57402.1"/>
    </source>
</evidence>
<dbReference type="EMBL" id="RXIH01000007">
    <property type="protein sequence ID" value="RZN57402.1"/>
    <property type="molecule type" value="Genomic_DNA"/>
</dbReference>
<protein>
    <submittedName>
        <fullName evidence="1">Methyltransferase domain-containing protein</fullName>
    </submittedName>
</protein>
<dbReference type="SUPFAM" id="SSF53335">
    <property type="entry name" value="S-adenosyl-L-methionine-dependent methyltransferases"/>
    <property type="match status" value="1"/>
</dbReference>
<keyword evidence="1" id="KW-0489">Methyltransferase</keyword>
<name>A0A520KI08_9CREN</name>
<keyword evidence="1" id="KW-0808">Transferase</keyword>
<dbReference type="Proteomes" id="UP000316080">
    <property type="component" value="Unassembled WGS sequence"/>
</dbReference>
<dbReference type="GO" id="GO:0008168">
    <property type="term" value="F:methyltransferase activity"/>
    <property type="evidence" value="ECO:0007669"/>
    <property type="project" value="UniProtKB-KW"/>
</dbReference>
<sequence length="208" mass="23795">MISSKTELEIELEKIKSFESPILSLEQYKLPASIAADILWYINFRHKDISNKIVIDLGCGTGILSIGAALLSAKYVIGVDIDKKAIKYARENAYELRVLDKIDFIVGDVRNIEIKGDIVIQNPPFGVRRRGADRIFIIAGLRIAPKIYSLHKGGERVRKFMIKFINDNNAKIEEIVPLKIKLPHTYQFHKKKFYTFRADLYKISRKGS</sequence>
<accession>A0A520KI08</accession>
<dbReference type="InterPro" id="IPR051720">
    <property type="entry name" value="rRNA_MeTrfase/Polyamine_Synth"/>
</dbReference>
<evidence type="ECO:0000313" key="4">
    <source>
        <dbReference type="Proteomes" id="UP000317265"/>
    </source>
</evidence>
<dbReference type="Proteomes" id="UP000317265">
    <property type="component" value="Unassembled WGS sequence"/>
</dbReference>
<dbReference type="Pfam" id="PF06325">
    <property type="entry name" value="PrmA"/>
    <property type="match status" value="1"/>
</dbReference>
<evidence type="ECO:0000313" key="3">
    <source>
        <dbReference type="Proteomes" id="UP000316080"/>
    </source>
</evidence>
<reference evidence="2 4" key="1">
    <citation type="journal article" date="2019" name="Nat. Microbiol.">
        <title>Expanding anaerobic alkane metabolism in the domain of Archaea.</title>
        <authorList>
            <person name="Wang Y."/>
            <person name="Wegener G."/>
            <person name="Hou J."/>
            <person name="Wang F."/>
            <person name="Xiao X."/>
        </authorList>
    </citation>
    <scope>NUCLEOTIDE SEQUENCE [LARGE SCALE GENOMIC DNA]</scope>
    <source>
        <strain evidence="2">WYZ-LMO11</strain>
    </source>
</reference>
<dbReference type="CDD" id="cd02440">
    <property type="entry name" value="AdoMet_MTases"/>
    <property type="match status" value="1"/>
</dbReference>
<dbReference type="Gene3D" id="3.40.50.150">
    <property type="entry name" value="Vaccinia Virus protein VP39"/>
    <property type="match status" value="1"/>
</dbReference>
<evidence type="ECO:0000313" key="2">
    <source>
        <dbReference type="EMBL" id="TDA37711.1"/>
    </source>
</evidence>